<evidence type="ECO:0000256" key="1">
    <source>
        <dbReference type="SAM" id="MobiDB-lite"/>
    </source>
</evidence>
<dbReference type="AlphaFoldDB" id="A0A4D6H9U2"/>
<accession>A0A4D6H9U2</accession>
<dbReference type="RefSeq" id="WP_049995607.1">
    <property type="nucleotide sequence ID" value="NZ_CP031310.1"/>
</dbReference>
<keyword evidence="3" id="KW-1185">Reference proteome</keyword>
<dbReference type="InterPro" id="IPR003795">
    <property type="entry name" value="DUF192"/>
</dbReference>
<dbReference type="PANTHER" id="PTHR37953:SF1">
    <property type="entry name" value="UPF0127 PROTEIN MJ1496"/>
    <property type="match status" value="1"/>
</dbReference>
<dbReference type="InterPro" id="IPR038695">
    <property type="entry name" value="Saro_0823-like_sf"/>
</dbReference>
<dbReference type="STRING" id="1457250.GCA_000755225_00279"/>
<feature type="region of interest" description="Disordered" evidence="1">
    <location>
        <begin position="19"/>
        <end position="41"/>
    </location>
</feature>
<protein>
    <submittedName>
        <fullName evidence="2">DUF192 domain-containing protein</fullName>
    </submittedName>
</protein>
<dbReference type="GeneID" id="39847410"/>
<dbReference type="PROSITE" id="PS51257">
    <property type="entry name" value="PROKAR_LIPOPROTEIN"/>
    <property type="match status" value="1"/>
</dbReference>
<dbReference type="OrthoDB" id="6763at2157"/>
<sequence length="186" mass="19858">MNRRTYLAAAGAAAAALAGCSTNDSGPTSSRTPTRGDEATHSRTLTVGETTPIHADYETTTVRAVSAAGESLGSVTAAIADTRSLRGTGLSDTERLPPDRGMLFVYGTVSDHVYVMRRMDFGIDIVYADSDRRITAIYHAPEPGPGEDGNDQRYPGRGQYVLEVPYEWTTEHGVSEGDSLEFALPA</sequence>
<feature type="compositionally biased region" description="Polar residues" evidence="1">
    <location>
        <begin position="20"/>
        <end position="33"/>
    </location>
</feature>
<evidence type="ECO:0000313" key="3">
    <source>
        <dbReference type="Proteomes" id="UP000296706"/>
    </source>
</evidence>
<dbReference type="KEGG" id="hsn:DV733_06060"/>
<dbReference type="PANTHER" id="PTHR37953">
    <property type="entry name" value="UPF0127 PROTEIN MJ1496"/>
    <property type="match status" value="1"/>
</dbReference>
<dbReference type="EMBL" id="CP031310">
    <property type="protein sequence ID" value="QCC50834.1"/>
    <property type="molecule type" value="Genomic_DNA"/>
</dbReference>
<reference evidence="2 3" key="1">
    <citation type="journal article" date="2019" name="Nat. Commun.">
        <title>A new type of DNA phosphorothioation-based antiviral system in archaea.</title>
        <authorList>
            <person name="Xiong L."/>
            <person name="Liu S."/>
            <person name="Chen S."/>
            <person name="Xiao Y."/>
            <person name="Zhu B."/>
            <person name="Gao Y."/>
            <person name="Zhang Y."/>
            <person name="Chen B."/>
            <person name="Luo J."/>
            <person name="Deng Z."/>
            <person name="Chen X."/>
            <person name="Wang L."/>
            <person name="Chen S."/>
        </authorList>
    </citation>
    <scope>NUCLEOTIDE SEQUENCE [LARGE SCALE GENOMIC DNA]</scope>
    <source>
        <strain evidence="2 3">CBA1105</strain>
    </source>
</reference>
<name>A0A4D6H9U2_9EURY</name>
<gene>
    <name evidence="2" type="ORF">DV733_06060</name>
</gene>
<evidence type="ECO:0000313" key="2">
    <source>
        <dbReference type="EMBL" id="QCC50834.1"/>
    </source>
</evidence>
<dbReference type="Proteomes" id="UP000296706">
    <property type="component" value="Chromosome"/>
</dbReference>
<dbReference type="Pfam" id="PF02643">
    <property type="entry name" value="DUF192"/>
    <property type="match status" value="1"/>
</dbReference>
<dbReference type="Gene3D" id="2.60.120.1140">
    <property type="entry name" value="Protein of unknown function DUF192"/>
    <property type="match status" value="1"/>
</dbReference>
<proteinExistence type="predicted"/>
<organism evidence="2 3">
    <name type="scientific">Halapricum salinum</name>
    <dbReference type="NCBI Taxonomy" id="1457250"/>
    <lineage>
        <taxon>Archaea</taxon>
        <taxon>Methanobacteriati</taxon>
        <taxon>Methanobacteriota</taxon>
        <taxon>Stenosarchaea group</taxon>
        <taxon>Halobacteria</taxon>
        <taxon>Halobacteriales</taxon>
        <taxon>Haloarculaceae</taxon>
        <taxon>Halapricum</taxon>
    </lineage>
</organism>